<evidence type="ECO:0000256" key="2">
    <source>
        <dbReference type="ARBA" id="ARBA00023004"/>
    </source>
</evidence>
<dbReference type="InterPro" id="IPR051043">
    <property type="entry name" value="Sulfatase_Mod_Factor_Kinase"/>
</dbReference>
<dbReference type="PANTHER" id="PTHR23150:SF36">
    <property type="entry name" value="HERCYNINE OXYGENASE"/>
    <property type="match status" value="1"/>
</dbReference>
<dbReference type="NCBIfam" id="TIGR03440">
    <property type="entry name" value="egtB_TIGR03440"/>
    <property type="match status" value="1"/>
</dbReference>
<dbReference type="InterPro" id="IPR017806">
    <property type="entry name" value="EgtB"/>
</dbReference>
<gene>
    <name evidence="6" type="ORF">MECH1_V1_2087</name>
</gene>
<feature type="domain" description="DinB-like" evidence="5">
    <location>
        <begin position="25"/>
        <end position="158"/>
    </location>
</feature>
<comment type="pathway">
    <text evidence="3">Amino-acid biosynthesis; ergothioneine biosynthesis.</text>
</comment>
<evidence type="ECO:0000313" key="6">
    <source>
        <dbReference type="EMBL" id="CAL1240863.1"/>
    </source>
</evidence>
<proteinExistence type="predicted"/>
<dbReference type="RefSeq" id="WP_348757421.1">
    <property type="nucleotide sequence ID" value="NZ_OZ026884.1"/>
</dbReference>
<dbReference type="Pfam" id="PF03781">
    <property type="entry name" value="FGE-sulfatase"/>
    <property type="match status" value="2"/>
</dbReference>
<accession>A0ABP1C9I6</accession>
<keyword evidence="7" id="KW-1185">Reference proteome</keyword>
<dbReference type="SUPFAM" id="SSF56436">
    <property type="entry name" value="C-type lectin-like"/>
    <property type="match status" value="1"/>
</dbReference>
<dbReference type="Proteomes" id="UP001497493">
    <property type="component" value="Chromosome"/>
</dbReference>
<reference evidence="6 7" key="1">
    <citation type="submission" date="2024-04" db="EMBL/GenBank/DDBJ databases">
        <authorList>
            <person name="Cremers G."/>
        </authorList>
    </citation>
    <scope>NUCLEOTIDE SEQUENCE [LARGE SCALE GENOMIC DNA]</scope>
    <source>
        <strain evidence="6">MeCH1-AG</strain>
    </source>
</reference>
<feature type="domain" description="Sulfatase-modifying factor enzyme-like" evidence="4">
    <location>
        <begin position="354"/>
        <end position="428"/>
    </location>
</feature>
<organism evidence="6 7">
    <name type="scientific">Candidatus Methylocalor cossyra</name>
    <dbReference type="NCBI Taxonomy" id="3108543"/>
    <lineage>
        <taxon>Bacteria</taxon>
        <taxon>Pseudomonadati</taxon>
        <taxon>Pseudomonadota</taxon>
        <taxon>Gammaproteobacteria</taxon>
        <taxon>Methylococcales</taxon>
        <taxon>Methylococcaceae</taxon>
        <taxon>Candidatus Methylocalor</taxon>
    </lineage>
</organism>
<evidence type="ECO:0000259" key="5">
    <source>
        <dbReference type="Pfam" id="PF12867"/>
    </source>
</evidence>
<dbReference type="InterPro" id="IPR005532">
    <property type="entry name" value="SUMF_dom"/>
</dbReference>
<dbReference type="InterPro" id="IPR016187">
    <property type="entry name" value="CTDL_fold"/>
</dbReference>
<dbReference type="PANTHER" id="PTHR23150">
    <property type="entry name" value="SULFATASE MODIFYING FACTOR 1, 2"/>
    <property type="match status" value="1"/>
</dbReference>
<evidence type="ECO:0000256" key="3">
    <source>
        <dbReference type="ARBA" id="ARBA00037882"/>
    </source>
</evidence>
<name>A0ABP1C9I6_9GAMM</name>
<keyword evidence="2" id="KW-0408">Iron</keyword>
<protein>
    <submittedName>
        <fullName evidence="6">Ergothioneine biosynthesis protein EgtB</fullName>
    </submittedName>
</protein>
<keyword evidence="1" id="KW-0560">Oxidoreductase</keyword>
<dbReference type="InterPro" id="IPR042095">
    <property type="entry name" value="SUMF_sf"/>
</dbReference>
<dbReference type="Pfam" id="PF12867">
    <property type="entry name" value="DinB_2"/>
    <property type="match status" value="1"/>
</dbReference>
<evidence type="ECO:0000256" key="1">
    <source>
        <dbReference type="ARBA" id="ARBA00023002"/>
    </source>
</evidence>
<dbReference type="InterPro" id="IPR024775">
    <property type="entry name" value="DinB-like"/>
</dbReference>
<evidence type="ECO:0000313" key="7">
    <source>
        <dbReference type="Proteomes" id="UP001497493"/>
    </source>
</evidence>
<dbReference type="EMBL" id="OZ026884">
    <property type="protein sequence ID" value="CAL1240863.1"/>
    <property type="molecule type" value="Genomic_DNA"/>
</dbReference>
<feature type="domain" description="Sulfatase-modifying factor enzyme-like" evidence="4">
    <location>
        <begin position="195"/>
        <end position="327"/>
    </location>
</feature>
<sequence length="432" mass="49303">MRHTECSSPTLRPAPSSDALAAIYRRIRDESVLLCSPLALEDYVIQAMPEVSPPKWHLAHTSWFFEQFVLVPYVPGYRPFHPTYGHLFNSYYETAGTPFPRPQRGLLARPTVEEVYRYRTHVDGAMAELLAAPPESAWQSVAARTWLGLHHEQQHQELLLTDIKYNFSVNPLRPVYRPLAPAERRAAPPLGWRDYPGGIRDIGHGGDGFAYDNETPRHPVLLRPYRLATRLTTVGEFLEFIEADGYRRPELWLADGWATARQRGWEAPLYWERIDGAWWHMTLGGLRPLDEHEPVCHVSFYEADAYARWRGRRLPSEAEWESAAAGQPILGNCRDTGRYHPAVADPPRNGAPSQLFGDVWEWTQSPYAPYPGFKPLAGSLGEYNGKFMCNQMVLRGGSCATPRAHLRATYRNFFYPADRWQFSGIRLAEDLA</sequence>
<evidence type="ECO:0000259" key="4">
    <source>
        <dbReference type="Pfam" id="PF03781"/>
    </source>
</evidence>
<dbReference type="Gene3D" id="3.90.1580.10">
    <property type="entry name" value="paralog of FGE (formylglycine-generating enzyme)"/>
    <property type="match status" value="1"/>
</dbReference>